<dbReference type="EMBL" id="WIQZ01000075">
    <property type="protein sequence ID" value="KAF3127774.1"/>
    <property type="molecule type" value="Genomic_DNA"/>
</dbReference>
<feature type="region of interest" description="Disordered" evidence="1">
    <location>
        <begin position="148"/>
        <end position="198"/>
    </location>
</feature>
<organism evidence="3 4">
    <name type="scientific">Orbilia oligospora</name>
    <name type="common">Nematode-trapping fungus</name>
    <name type="synonym">Arthrobotrys oligospora</name>
    <dbReference type="NCBI Taxonomy" id="2813651"/>
    <lineage>
        <taxon>Eukaryota</taxon>
        <taxon>Fungi</taxon>
        <taxon>Dikarya</taxon>
        <taxon>Ascomycota</taxon>
        <taxon>Pezizomycotina</taxon>
        <taxon>Orbiliomycetes</taxon>
        <taxon>Orbiliales</taxon>
        <taxon>Orbiliaceae</taxon>
        <taxon>Orbilia</taxon>
    </lineage>
</organism>
<feature type="compositionally biased region" description="Basic and acidic residues" evidence="1">
    <location>
        <begin position="177"/>
        <end position="198"/>
    </location>
</feature>
<feature type="compositionally biased region" description="Polar residues" evidence="1">
    <location>
        <begin position="550"/>
        <end position="582"/>
    </location>
</feature>
<comment type="caution">
    <text evidence="3">The sequence shown here is derived from an EMBL/GenBank/DDBJ whole genome shotgun (WGS) entry which is preliminary data.</text>
</comment>
<dbReference type="Pfam" id="PF19016">
    <property type="entry name" value="DUF5745"/>
    <property type="match status" value="1"/>
</dbReference>
<feature type="region of interest" description="Disordered" evidence="1">
    <location>
        <begin position="512"/>
        <end position="641"/>
    </location>
</feature>
<feature type="compositionally biased region" description="Polar residues" evidence="1">
    <location>
        <begin position="522"/>
        <end position="535"/>
    </location>
</feature>
<gene>
    <name evidence="3" type="ORF">TWF703_009822</name>
</gene>
<feature type="compositionally biased region" description="Low complexity" evidence="1">
    <location>
        <begin position="473"/>
        <end position="486"/>
    </location>
</feature>
<evidence type="ECO:0000259" key="2">
    <source>
        <dbReference type="Pfam" id="PF19016"/>
    </source>
</evidence>
<name>A0A7C8JV13_ORBOL</name>
<dbReference type="InterPro" id="IPR044039">
    <property type="entry name" value="DUF5745"/>
</dbReference>
<protein>
    <recommendedName>
        <fullName evidence="2">DUF5745 domain-containing protein</fullName>
    </recommendedName>
</protein>
<proteinExistence type="predicted"/>
<accession>A0A7C8JV13</accession>
<evidence type="ECO:0000313" key="3">
    <source>
        <dbReference type="EMBL" id="KAF3127774.1"/>
    </source>
</evidence>
<dbReference type="AlphaFoldDB" id="A0A7C8JV13"/>
<feature type="compositionally biased region" description="Polar residues" evidence="1">
    <location>
        <begin position="352"/>
        <end position="370"/>
    </location>
</feature>
<dbReference type="Proteomes" id="UP000480548">
    <property type="component" value="Unassembled WGS sequence"/>
</dbReference>
<evidence type="ECO:0000256" key="1">
    <source>
        <dbReference type="SAM" id="MobiDB-lite"/>
    </source>
</evidence>
<sequence length="707" mass="78862">MPSLIPDSGDNAPSSNHIFWSTTDIPPSSDVILQINAIISGTPLAPVRYLTDITPSLLLDLYELLFHLKLPYATPRDHSPESQLRNIRILIGHIAHDILKMDLSFLEPHKIINGDDKALRDFMRIFLGVTKLRKAYLEKRERYRQQQVAGATSTVRGNGVRWAGGDHGVEEEEEEERGERSVDGSEHTVRATKDSLPNKHHESILKNPVVTPRRTTTAIKRTPSTKASTNDTYTPSVYRPRRVSITENEAPPLPARSETSSIPSNFIQNSNERISNIWSRLNTIGSNGYPSDRSLERLSAHPPRKPLSTIVQDPNLPAYDNRTHNVQTTPSKHRPQPSLAEPGPYLKAWLDTTGTDISTSSHQPRSNQTTPEKRPPNHNILPPLPESPSNDLPTKRPSSSRNPRRTSQRPTFPLRRASSDPTSGALGIDISKAMFSNSPIRISGHAARHHESDSSGEEGGLEDDDTSEIHSPTSSIATSALSVSSVEWSDTASIKELRRKRLEALEDIKMEQEAAMTPVKPQYQQEGDDTTTPVSDGSRKQIIQGHGRQRSSIPSEFMHNGNNSAGKSTVSYETISPNSSASMWRAKRRDEEMPPMQPVTAEGSPIPKRSLRGLQRYRNDYDDEEDEEGYRAGPDDTFTTRNTADLELELKGLDAQGLSESKRQIMLFERLIRRAVDKKIPGLKEEGRTRRVVGEEGGRQVAKESWV</sequence>
<feature type="domain" description="DUF5745" evidence="2">
    <location>
        <begin position="70"/>
        <end position="129"/>
    </location>
</feature>
<feature type="region of interest" description="Disordered" evidence="1">
    <location>
        <begin position="292"/>
        <end position="426"/>
    </location>
</feature>
<reference evidence="3 4" key="1">
    <citation type="submission" date="2019-06" db="EMBL/GenBank/DDBJ databases">
        <authorList>
            <person name="Palmer J.M."/>
        </authorList>
    </citation>
    <scope>NUCLEOTIDE SEQUENCE [LARGE SCALE GENOMIC DNA]</scope>
    <source>
        <strain evidence="3 4">TWF703</strain>
    </source>
</reference>
<feature type="compositionally biased region" description="Acidic residues" evidence="1">
    <location>
        <begin position="454"/>
        <end position="466"/>
    </location>
</feature>
<evidence type="ECO:0000313" key="4">
    <source>
        <dbReference type="Proteomes" id="UP000480548"/>
    </source>
</evidence>
<feature type="region of interest" description="Disordered" evidence="1">
    <location>
        <begin position="444"/>
        <end position="490"/>
    </location>
</feature>